<proteinExistence type="predicted"/>
<comment type="caution">
    <text evidence="1">The sequence shown here is derived from an EMBL/GenBank/DDBJ whole genome shotgun (WGS) entry which is preliminary data.</text>
</comment>
<sequence>MGKKTKAVKVIDQGKPWEKRKNSYQYESDREANKTILIVCEGQTEEWYFNRFPVISLSVRCINLQGQSKMSLVEATQEIVKNEDFTFDEIWCVFDMDVQNTDKDFTLFDNSIDKAKSLDYNVAYSNDCFELWLLLHYKDIQSTQNREYYYEQLGKCFKMNYVRNGKKIDFCKRLYTLLHEDSNSSELQAIMRAEKLYLKQKHLPYHQQKPVTLVYQLVRLLNEHKRT</sequence>
<dbReference type="AlphaFoldDB" id="A0A1H2T5X0"/>
<dbReference type="Pfam" id="PF13707">
    <property type="entry name" value="RloB"/>
    <property type="match status" value="1"/>
</dbReference>
<protein>
    <submittedName>
        <fullName evidence="1">RloB-like protein</fullName>
    </submittedName>
</protein>
<dbReference type="Proteomes" id="UP000182771">
    <property type="component" value="Unassembled WGS sequence"/>
</dbReference>
<name>A0A1H2T5X0_9FLAO</name>
<keyword evidence="2" id="KW-1185">Reference proteome</keyword>
<dbReference type="RefSeq" id="WP_016420305.1">
    <property type="nucleotide sequence ID" value="NZ_FNND01000002.1"/>
</dbReference>
<organism evidence="1 2">
    <name type="scientific">Capnocytophaga granulosa</name>
    <dbReference type="NCBI Taxonomy" id="45242"/>
    <lineage>
        <taxon>Bacteria</taxon>
        <taxon>Pseudomonadati</taxon>
        <taxon>Bacteroidota</taxon>
        <taxon>Flavobacteriia</taxon>
        <taxon>Flavobacteriales</taxon>
        <taxon>Flavobacteriaceae</taxon>
        <taxon>Capnocytophaga</taxon>
    </lineage>
</organism>
<gene>
    <name evidence="1" type="ORF">SAMN05444420_10295</name>
</gene>
<accession>A0A1H2T5X0</accession>
<evidence type="ECO:0000313" key="2">
    <source>
        <dbReference type="Proteomes" id="UP000182771"/>
    </source>
</evidence>
<dbReference type="OrthoDB" id="9796523at2"/>
<dbReference type="InterPro" id="IPR025591">
    <property type="entry name" value="RloB"/>
</dbReference>
<reference evidence="1 2" key="1">
    <citation type="submission" date="2016-10" db="EMBL/GenBank/DDBJ databases">
        <authorList>
            <person name="Varghese N."/>
            <person name="Submissions S."/>
        </authorList>
    </citation>
    <scope>NUCLEOTIDE SEQUENCE [LARGE SCALE GENOMIC DNA]</scope>
    <source>
        <strain evidence="1 2">DSM 11449</strain>
    </source>
</reference>
<dbReference type="EMBL" id="FNND01000002">
    <property type="protein sequence ID" value="SDW39238.1"/>
    <property type="molecule type" value="Genomic_DNA"/>
</dbReference>
<dbReference type="GeneID" id="85016194"/>
<evidence type="ECO:0000313" key="1">
    <source>
        <dbReference type="EMBL" id="SDW39238.1"/>
    </source>
</evidence>